<reference evidence="1" key="1">
    <citation type="submission" date="2023-03" db="EMBL/GenBank/DDBJ databases">
        <authorList>
            <person name="Shen W."/>
            <person name="Cai J."/>
        </authorList>
    </citation>
    <scope>NUCLEOTIDE SEQUENCE</scope>
    <source>
        <strain evidence="1">Y37</strain>
    </source>
</reference>
<sequence>MKSLMVAQLIEILEKLPQDVLVVVSGEDTSWGIYQAVQTDNVVDLVLNEEL</sequence>
<dbReference type="AlphaFoldDB" id="A0AAW8UCZ9"/>
<dbReference type="Proteomes" id="UP001250218">
    <property type="component" value="Unassembled WGS sequence"/>
</dbReference>
<evidence type="ECO:0000313" key="1">
    <source>
        <dbReference type="EMBL" id="MDT2945361.1"/>
    </source>
</evidence>
<protein>
    <submittedName>
        <fullName evidence="1">Uncharacterized protein</fullName>
    </submittedName>
</protein>
<gene>
    <name evidence="1" type="ORF">P7I04_04815</name>
</gene>
<accession>A0AAW8UCZ9</accession>
<comment type="caution">
    <text evidence="1">The sequence shown here is derived from an EMBL/GenBank/DDBJ whole genome shotgun (WGS) entry which is preliminary data.</text>
</comment>
<name>A0AAW8UCZ9_9LACT</name>
<proteinExistence type="predicted"/>
<dbReference type="EMBL" id="JARQDL010000003">
    <property type="protein sequence ID" value="MDT2945361.1"/>
    <property type="molecule type" value="Genomic_DNA"/>
</dbReference>
<dbReference type="RefSeq" id="WP_311843513.1">
    <property type="nucleotide sequence ID" value="NZ_JARQDC010000002.1"/>
</dbReference>
<evidence type="ECO:0000313" key="2">
    <source>
        <dbReference type="Proteomes" id="UP001250218"/>
    </source>
</evidence>
<organism evidence="1 2">
    <name type="scientific">Lactococcus lactis</name>
    <dbReference type="NCBI Taxonomy" id="1358"/>
    <lineage>
        <taxon>Bacteria</taxon>
        <taxon>Bacillati</taxon>
        <taxon>Bacillota</taxon>
        <taxon>Bacilli</taxon>
        <taxon>Lactobacillales</taxon>
        <taxon>Streptococcaceae</taxon>
        <taxon>Lactococcus</taxon>
    </lineage>
</organism>